<feature type="coiled-coil region" evidence="1">
    <location>
        <begin position="86"/>
        <end position="113"/>
    </location>
</feature>
<sequence>MESLYKALNKIFGHVEEEAPPQPVNTRLQNRSNEMAAIHSSELVTYPLFNNFDDLDDFFRLQFTTGALAPGGILGDIGRAKEHNGLITLETKIARCEAQASKKEADASWLEREAVKKEIKFKSYRLQASSHPDIVAETSSIMTEINNLKAEARLARDEAQNIRDLTRYDVEDYFAEKYRRELTVNNDFDKTATTVSEDVELTVAYEEDGETYYII</sequence>
<proteinExistence type="predicted"/>
<comment type="caution">
    <text evidence="2">The sequence shown here is derived from an EMBL/GenBank/DDBJ whole genome shotgun (WGS) entry which is preliminary data.</text>
</comment>
<organism evidence="2 3">
    <name type="scientific">Mucor saturninus</name>
    <dbReference type="NCBI Taxonomy" id="64648"/>
    <lineage>
        <taxon>Eukaryota</taxon>
        <taxon>Fungi</taxon>
        <taxon>Fungi incertae sedis</taxon>
        <taxon>Mucoromycota</taxon>
        <taxon>Mucoromycotina</taxon>
        <taxon>Mucoromycetes</taxon>
        <taxon>Mucorales</taxon>
        <taxon>Mucorineae</taxon>
        <taxon>Mucoraceae</taxon>
        <taxon>Mucor</taxon>
    </lineage>
</organism>
<name>A0A8H7V0B3_9FUNG</name>
<protein>
    <submittedName>
        <fullName evidence="2">Uncharacterized protein</fullName>
    </submittedName>
</protein>
<reference evidence="2" key="1">
    <citation type="submission" date="2020-12" db="EMBL/GenBank/DDBJ databases">
        <title>Metabolic potential, ecology and presence of endohyphal bacteria is reflected in genomic diversity of Mucoromycotina.</title>
        <authorList>
            <person name="Muszewska A."/>
            <person name="Okrasinska A."/>
            <person name="Steczkiewicz K."/>
            <person name="Drgas O."/>
            <person name="Orlowska M."/>
            <person name="Perlinska-Lenart U."/>
            <person name="Aleksandrzak-Piekarczyk T."/>
            <person name="Szatraj K."/>
            <person name="Zielenkiewicz U."/>
            <person name="Pilsyk S."/>
            <person name="Malc E."/>
            <person name="Mieczkowski P."/>
            <person name="Kruszewska J.S."/>
            <person name="Biernat P."/>
            <person name="Pawlowska J."/>
        </authorList>
    </citation>
    <scope>NUCLEOTIDE SEQUENCE</scope>
    <source>
        <strain evidence="2">WA0000017839</strain>
    </source>
</reference>
<dbReference type="EMBL" id="JAEPRD010000137">
    <property type="protein sequence ID" value="KAG2196929.1"/>
    <property type="molecule type" value="Genomic_DNA"/>
</dbReference>
<evidence type="ECO:0000313" key="2">
    <source>
        <dbReference type="EMBL" id="KAG2196929.1"/>
    </source>
</evidence>
<keyword evidence="1" id="KW-0175">Coiled coil</keyword>
<dbReference type="AlphaFoldDB" id="A0A8H7V0B3"/>
<evidence type="ECO:0000313" key="3">
    <source>
        <dbReference type="Proteomes" id="UP000603453"/>
    </source>
</evidence>
<evidence type="ECO:0000256" key="1">
    <source>
        <dbReference type="SAM" id="Coils"/>
    </source>
</evidence>
<keyword evidence="3" id="KW-1185">Reference proteome</keyword>
<gene>
    <name evidence="2" type="ORF">INT47_005153</name>
</gene>
<dbReference type="Proteomes" id="UP000603453">
    <property type="component" value="Unassembled WGS sequence"/>
</dbReference>
<accession>A0A8H7V0B3</accession>